<proteinExistence type="inferred from homology"/>
<evidence type="ECO:0000256" key="1">
    <source>
        <dbReference type="ARBA" id="ARBA00004141"/>
    </source>
</evidence>
<evidence type="ECO:0000256" key="5">
    <source>
        <dbReference type="ARBA" id="ARBA00023136"/>
    </source>
</evidence>
<accession>A0A8T2IGT2</accession>
<evidence type="ECO:0000256" key="2">
    <source>
        <dbReference type="ARBA" id="ARBA00006939"/>
    </source>
</evidence>
<organism evidence="7 8">
    <name type="scientific">Hymenochirus boettgeri</name>
    <name type="common">Congo dwarf clawed frog</name>
    <dbReference type="NCBI Taxonomy" id="247094"/>
    <lineage>
        <taxon>Eukaryota</taxon>
        <taxon>Metazoa</taxon>
        <taxon>Chordata</taxon>
        <taxon>Craniata</taxon>
        <taxon>Vertebrata</taxon>
        <taxon>Euteleostomi</taxon>
        <taxon>Amphibia</taxon>
        <taxon>Batrachia</taxon>
        <taxon>Anura</taxon>
        <taxon>Pipoidea</taxon>
        <taxon>Pipidae</taxon>
        <taxon>Pipinae</taxon>
        <taxon>Hymenochirus</taxon>
    </lineage>
</organism>
<name>A0A8T2IGT2_9PIPI</name>
<evidence type="ECO:0000313" key="8">
    <source>
        <dbReference type="Proteomes" id="UP000812440"/>
    </source>
</evidence>
<dbReference type="PANTHER" id="PTHR12191">
    <property type="entry name" value="SOLUTE CARRIER FAMILY 39"/>
    <property type="match status" value="1"/>
</dbReference>
<gene>
    <name evidence="7" type="ORF">GDO86_019261</name>
</gene>
<dbReference type="GO" id="GO:0071578">
    <property type="term" value="P:zinc ion import across plasma membrane"/>
    <property type="evidence" value="ECO:0007669"/>
    <property type="project" value="TreeGrafter"/>
</dbReference>
<dbReference type="GO" id="GO:0005385">
    <property type="term" value="F:zinc ion transmembrane transporter activity"/>
    <property type="evidence" value="ECO:0007669"/>
    <property type="project" value="TreeGrafter"/>
</dbReference>
<evidence type="ECO:0000256" key="4">
    <source>
        <dbReference type="ARBA" id="ARBA00022989"/>
    </source>
</evidence>
<comment type="similarity">
    <text evidence="2">Belongs to the ZIP transporter (TC 2.A.5) family.</text>
</comment>
<evidence type="ECO:0000313" key="7">
    <source>
        <dbReference type="EMBL" id="KAG8429771.1"/>
    </source>
</evidence>
<protein>
    <submittedName>
        <fullName evidence="7">Uncharacterized protein</fullName>
    </submittedName>
</protein>
<keyword evidence="5 6" id="KW-0472">Membrane</keyword>
<dbReference type="GO" id="GO:0140410">
    <property type="term" value="F:monoatomic cation:bicarbonate symporter activity"/>
    <property type="evidence" value="ECO:0007669"/>
    <property type="project" value="TreeGrafter"/>
</dbReference>
<comment type="caution">
    <text evidence="7">The sequence shown here is derived from an EMBL/GenBank/DDBJ whole genome shotgun (WGS) entry which is preliminary data.</text>
</comment>
<dbReference type="InterPro" id="IPR003689">
    <property type="entry name" value="ZIP"/>
</dbReference>
<dbReference type="EMBL" id="JAACNH010002968">
    <property type="protein sequence ID" value="KAG8429771.1"/>
    <property type="molecule type" value="Genomic_DNA"/>
</dbReference>
<dbReference type="Pfam" id="PF02535">
    <property type="entry name" value="Zip"/>
    <property type="match status" value="1"/>
</dbReference>
<feature type="transmembrane region" description="Helical" evidence="6">
    <location>
        <begin position="28"/>
        <end position="46"/>
    </location>
</feature>
<dbReference type="GO" id="GO:0005886">
    <property type="term" value="C:plasma membrane"/>
    <property type="evidence" value="ECO:0007669"/>
    <property type="project" value="TreeGrafter"/>
</dbReference>
<feature type="transmembrane region" description="Helical" evidence="6">
    <location>
        <begin position="58"/>
        <end position="81"/>
    </location>
</feature>
<dbReference type="GO" id="GO:0030003">
    <property type="term" value="P:intracellular monoatomic cation homeostasis"/>
    <property type="evidence" value="ECO:0007669"/>
    <property type="project" value="TreeGrafter"/>
</dbReference>
<keyword evidence="4 6" id="KW-1133">Transmembrane helix</keyword>
<keyword evidence="8" id="KW-1185">Reference proteome</keyword>
<reference evidence="7" key="1">
    <citation type="thesis" date="2020" institute="ProQuest LLC" country="789 East Eisenhower Parkway, Ann Arbor, MI, USA">
        <title>Comparative Genomics and Chromosome Evolution.</title>
        <authorList>
            <person name="Mudd A.B."/>
        </authorList>
    </citation>
    <scope>NUCLEOTIDE SEQUENCE</scope>
    <source>
        <strain evidence="7">Female2</strain>
        <tissue evidence="7">Blood</tissue>
    </source>
</reference>
<dbReference type="PANTHER" id="PTHR12191:SF21">
    <property type="entry name" value="ZINC TRANSPORTER ZIP4"/>
    <property type="match status" value="1"/>
</dbReference>
<dbReference type="AlphaFoldDB" id="A0A8T2IGT2"/>
<evidence type="ECO:0000256" key="6">
    <source>
        <dbReference type="SAM" id="Phobius"/>
    </source>
</evidence>
<sequence length="87" mass="9827">MNFGSALTSFIGLYIALSISADESVQQWIFTVATGLFLYVALVDMLPSVMNVTLKRRWLLFFLHNLGLLLGWGIMLILSIYEERIAV</sequence>
<evidence type="ECO:0000256" key="3">
    <source>
        <dbReference type="ARBA" id="ARBA00022692"/>
    </source>
</evidence>
<dbReference type="OrthoDB" id="200954at2759"/>
<comment type="subcellular location">
    <subcellularLocation>
        <location evidence="1">Membrane</location>
        <topology evidence="1">Multi-pass membrane protein</topology>
    </subcellularLocation>
</comment>
<dbReference type="Proteomes" id="UP000812440">
    <property type="component" value="Unassembled WGS sequence"/>
</dbReference>
<dbReference type="InterPro" id="IPR050799">
    <property type="entry name" value="ZIP_Transporter"/>
</dbReference>
<keyword evidence="3 6" id="KW-0812">Transmembrane</keyword>